<sequence>MLLTVLVTKGVKSLALSLSGQIVTTLRPHLPGDGVDIGWIGVSEHRDDGTVRHVRDRPDALLVAVDQVIEHIHARLVAVRRLQKRGG</sequence>
<comment type="caution">
    <text evidence="1">The sequence shown here is derived from an EMBL/GenBank/DDBJ whole genome shotgun (WGS) entry which is preliminary data.</text>
</comment>
<dbReference type="RefSeq" id="WP_210158454.1">
    <property type="nucleotide sequence ID" value="NZ_JAFCNB010000017.1"/>
</dbReference>
<evidence type="ECO:0000313" key="2">
    <source>
        <dbReference type="Proteomes" id="UP000674234"/>
    </source>
</evidence>
<evidence type="ECO:0000313" key="1">
    <source>
        <dbReference type="EMBL" id="MBP2707184.1"/>
    </source>
</evidence>
<dbReference type="AlphaFoldDB" id="A0A940WUG9"/>
<name>A0A940WUG9_9ACTN</name>
<dbReference type="EMBL" id="JAFCNB010000017">
    <property type="protein sequence ID" value="MBP2707184.1"/>
    <property type="molecule type" value="Genomic_DNA"/>
</dbReference>
<gene>
    <name evidence="1" type="ORF">JOL79_25700</name>
</gene>
<organism evidence="1 2">
    <name type="scientific">Microbispora oryzae</name>
    <dbReference type="NCBI Taxonomy" id="2806554"/>
    <lineage>
        <taxon>Bacteria</taxon>
        <taxon>Bacillati</taxon>
        <taxon>Actinomycetota</taxon>
        <taxon>Actinomycetes</taxon>
        <taxon>Streptosporangiales</taxon>
        <taxon>Streptosporangiaceae</taxon>
        <taxon>Microbispora</taxon>
    </lineage>
</organism>
<dbReference type="Proteomes" id="UP000674234">
    <property type="component" value="Unassembled WGS sequence"/>
</dbReference>
<reference evidence="1" key="1">
    <citation type="submission" date="2021-02" db="EMBL/GenBank/DDBJ databases">
        <title>Draft genome sequence of Microbispora sp. RL4-1S isolated from rice leaves in Thailand.</title>
        <authorList>
            <person name="Muangham S."/>
            <person name="Duangmal K."/>
        </authorList>
    </citation>
    <scope>NUCLEOTIDE SEQUENCE</scope>
    <source>
        <strain evidence="1">RL4-1S</strain>
    </source>
</reference>
<protein>
    <submittedName>
        <fullName evidence="1">Uncharacterized protein</fullName>
    </submittedName>
</protein>
<proteinExistence type="predicted"/>
<accession>A0A940WUG9</accession>
<keyword evidence="2" id="KW-1185">Reference proteome</keyword>